<dbReference type="PANTHER" id="PTHR38846:SF1">
    <property type="entry name" value="C3H1-TYPE DOMAIN-CONTAINING PROTEIN"/>
    <property type="match status" value="1"/>
</dbReference>
<gene>
    <name evidence="2" type="ORF">SMACR_09171</name>
</gene>
<dbReference type="OMA" id="CYTIGLE"/>
<dbReference type="AlphaFoldDB" id="A0A8S8ZDD2"/>
<feature type="compositionally biased region" description="Polar residues" evidence="1">
    <location>
        <begin position="48"/>
        <end position="62"/>
    </location>
</feature>
<feature type="compositionally biased region" description="Basic and acidic residues" evidence="1">
    <location>
        <begin position="187"/>
        <end position="197"/>
    </location>
</feature>
<reference evidence="2 3" key="1">
    <citation type="submission" date="2017-07" db="EMBL/GenBank/DDBJ databases">
        <title>Genome sequence of the Sordaria macrospora wild type strain R19027.</title>
        <authorList>
            <person name="Nowrousian M."/>
            <person name="Teichert I."/>
            <person name="Kueck U."/>
        </authorList>
    </citation>
    <scope>NUCLEOTIDE SEQUENCE [LARGE SCALE GENOMIC DNA]</scope>
    <source>
        <strain evidence="2 3">R19027</strain>
        <tissue evidence="2">Mycelium</tissue>
    </source>
</reference>
<dbReference type="EMBL" id="NMPR01000177">
    <property type="protein sequence ID" value="KAA8628554.1"/>
    <property type="molecule type" value="Genomic_DNA"/>
</dbReference>
<evidence type="ECO:0000313" key="2">
    <source>
        <dbReference type="EMBL" id="KAA8628554.1"/>
    </source>
</evidence>
<feature type="region of interest" description="Disordered" evidence="1">
    <location>
        <begin position="187"/>
        <end position="209"/>
    </location>
</feature>
<protein>
    <submittedName>
        <fullName evidence="2">Uncharacterized protein</fullName>
    </submittedName>
</protein>
<sequence>MNSLRVFLLCSLFHKRPCSLNRLQVTAGRPTGLGATLPLALGHWHTTQWNRPNSSTKATSQLNDKKKKNRLTKEEQEVVEKFNGFIGERKLKDWKKLCDTIGLEGEFESIQSCGEAIEAVHVNIYDVLDADEIIQAGGKARPQRFSTTYELSEYTKREEKIYPRWRVIRSEPEGALLKNINNPHLDEEWQRKKEEKKMRRKKEARVRRE</sequence>
<name>A0A8S8ZDD2_SORMA</name>
<comment type="caution">
    <text evidence="2">The sequence shown here is derived from an EMBL/GenBank/DDBJ whole genome shotgun (WGS) entry which is preliminary data.</text>
</comment>
<organism evidence="2 3">
    <name type="scientific">Sordaria macrospora</name>
    <dbReference type="NCBI Taxonomy" id="5147"/>
    <lineage>
        <taxon>Eukaryota</taxon>
        <taxon>Fungi</taxon>
        <taxon>Dikarya</taxon>
        <taxon>Ascomycota</taxon>
        <taxon>Pezizomycotina</taxon>
        <taxon>Sordariomycetes</taxon>
        <taxon>Sordariomycetidae</taxon>
        <taxon>Sordariales</taxon>
        <taxon>Sordariaceae</taxon>
        <taxon>Sordaria</taxon>
    </lineage>
</organism>
<dbReference type="VEuPathDB" id="FungiDB:SMAC_09171"/>
<feature type="compositionally biased region" description="Basic residues" evidence="1">
    <location>
        <begin position="198"/>
        <end position="209"/>
    </location>
</feature>
<proteinExistence type="predicted"/>
<dbReference type="Proteomes" id="UP000433876">
    <property type="component" value="Unassembled WGS sequence"/>
</dbReference>
<evidence type="ECO:0000313" key="3">
    <source>
        <dbReference type="Proteomes" id="UP000433876"/>
    </source>
</evidence>
<accession>A0A8S8ZDD2</accession>
<dbReference type="PANTHER" id="PTHR38846">
    <property type="entry name" value="C3H1-TYPE DOMAIN-CONTAINING PROTEIN"/>
    <property type="match status" value="1"/>
</dbReference>
<evidence type="ECO:0000256" key="1">
    <source>
        <dbReference type="SAM" id="MobiDB-lite"/>
    </source>
</evidence>
<feature type="region of interest" description="Disordered" evidence="1">
    <location>
        <begin position="48"/>
        <end position="70"/>
    </location>
</feature>